<feature type="compositionally biased region" description="Polar residues" evidence="1">
    <location>
        <begin position="1"/>
        <end position="10"/>
    </location>
</feature>
<accession>A0AAD6HSW6</accession>
<feature type="compositionally biased region" description="Polar residues" evidence="1">
    <location>
        <begin position="344"/>
        <end position="353"/>
    </location>
</feature>
<feature type="region of interest" description="Disordered" evidence="1">
    <location>
        <begin position="344"/>
        <end position="364"/>
    </location>
</feature>
<protein>
    <recommendedName>
        <fullName evidence="4">Extracellular serine-threonine rich protein</fullName>
    </recommendedName>
</protein>
<organism evidence="2 3">
    <name type="scientific">Penicillium malachiteum</name>
    <dbReference type="NCBI Taxonomy" id="1324776"/>
    <lineage>
        <taxon>Eukaryota</taxon>
        <taxon>Fungi</taxon>
        <taxon>Dikarya</taxon>
        <taxon>Ascomycota</taxon>
        <taxon>Pezizomycotina</taxon>
        <taxon>Eurotiomycetes</taxon>
        <taxon>Eurotiomycetidae</taxon>
        <taxon>Eurotiales</taxon>
        <taxon>Aspergillaceae</taxon>
        <taxon>Penicillium</taxon>
    </lineage>
</organism>
<evidence type="ECO:0000256" key="1">
    <source>
        <dbReference type="SAM" id="MobiDB-lite"/>
    </source>
</evidence>
<reference evidence="2" key="1">
    <citation type="journal article" date="2023" name="IMA Fungus">
        <title>Comparative genomic study of the Penicillium genus elucidates a diverse pangenome and 15 lateral gene transfer events.</title>
        <authorList>
            <person name="Petersen C."/>
            <person name="Sorensen T."/>
            <person name="Nielsen M.R."/>
            <person name="Sondergaard T.E."/>
            <person name="Sorensen J.L."/>
            <person name="Fitzpatrick D.A."/>
            <person name="Frisvad J.C."/>
            <person name="Nielsen K.L."/>
        </authorList>
    </citation>
    <scope>NUCLEOTIDE SEQUENCE</scope>
    <source>
        <strain evidence="2">IBT 17514</strain>
    </source>
</reference>
<keyword evidence="3" id="KW-1185">Reference proteome</keyword>
<feature type="compositionally biased region" description="Polar residues" evidence="1">
    <location>
        <begin position="17"/>
        <end position="29"/>
    </location>
</feature>
<reference evidence="2" key="2">
    <citation type="submission" date="2023-01" db="EMBL/GenBank/DDBJ databases">
        <authorList>
            <person name="Petersen C."/>
        </authorList>
    </citation>
    <scope>NUCLEOTIDE SEQUENCE</scope>
    <source>
        <strain evidence="2">IBT 17514</strain>
    </source>
</reference>
<sequence>MPLLAPTTSDLAPPSNPGSASVNPTEASLSTPAHISTVVSASVPNTEHTAPPLPPPRLTTSTVFTTQVHTVTACPAWIKDCPVSEKTTYYTTETVAAYTTVCPVAEEETTKPLSPPAAITKVHPGKPGEQFTTSIVYTTTAYPTKVCPSSIHHCSESQKTTTITTDTVVAYTTVCPVASEETTTAAVGLVATEHPAGPSGEKFTTSSVYTTTAYPTTVCPSSLLHCAESQKTVSTTTEVVLAYVTVCPVTATEEVGKTSALATATGPASEGENSSTTDTVVLSSMQTSAVYISVYSTLSGESATIGDTTTSESSSFAAIAGTKTFITGAESNGASIPEVDTSKPAYSNDSSPNGAEAVGFGSKTSLTGIPHGGTESWSPIKTLQHTSSSFAVSYSTTGPASRSPSAAISSLSSTSATPAAIFTGSASRSSAGSKMALCVLVAVVYFLF</sequence>
<proteinExistence type="predicted"/>
<evidence type="ECO:0000313" key="2">
    <source>
        <dbReference type="EMBL" id="KAJ5733911.1"/>
    </source>
</evidence>
<dbReference type="EMBL" id="JAQJAN010000003">
    <property type="protein sequence ID" value="KAJ5733911.1"/>
    <property type="molecule type" value="Genomic_DNA"/>
</dbReference>
<comment type="caution">
    <text evidence="2">The sequence shown here is derived from an EMBL/GenBank/DDBJ whole genome shotgun (WGS) entry which is preliminary data.</text>
</comment>
<dbReference type="AlphaFoldDB" id="A0AAD6HSW6"/>
<name>A0AAD6HSW6_9EURO</name>
<evidence type="ECO:0008006" key="4">
    <source>
        <dbReference type="Google" id="ProtNLM"/>
    </source>
</evidence>
<evidence type="ECO:0000313" key="3">
    <source>
        <dbReference type="Proteomes" id="UP001215712"/>
    </source>
</evidence>
<dbReference type="Proteomes" id="UP001215712">
    <property type="component" value="Unassembled WGS sequence"/>
</dbReference>
<gene>
    <name evidence="2" type="ORF">N7493_002697</name>
</gene>
<feature type="region of interest" description="Disordered" evidence="1">
    <location>
        <begin position="1"/>
        <end position="29"/>
    </location>
</feature>